<protein>
    <submittedName>
        <fullName evidence="1">Uncharacterized protein</fullName>
    </submittedName>
</protein>
<evidence type="ECO:0000313" key="1">
    <source>
        <dbReference type="EMBL" id="XBX83476.1"/>
    </source>
</evidence>
<dbReference type="RefSeq" id="WP_350349479.1">
    <property type="nucleotide sequence ID" value="NZ_CP158374.1"/>
</dbReference>
<reference evidence="1" key="1">
    <citation type="submission" date="2024-05" db="EMBL/GenBank/DDBJ databases">
        <authorList>
            <person name="Yu L."/>
        </authorList>
    </citation>
    <scope>NUCLEOTIDE SEQUENCE</scope>
    <source>
        <strain evidence="1">G08B096</strain>
    </source>
</reference>
<accession>A0AAU7WA28</accession>
<proteinExistence type="predicted"/>
<sequence length="63" mass="7076">MDLAHAYAAGLLAHHATEHLLAPDERELAAAERRATEQARRRAARVLTERGRHATVRMRPVRA</sequence>
<dbReference type="AlphaFoldDB" id="A0AAU7WA28"/>
<gene>
    <name evidence="1" type="ORF">ABIQ69_06060</name>
</gene>
<dbReference type="EMBL" id="CP158374">
    <property type="protein sequence ID" value="XBX83476.1"/>
    <property type="molecule type" value="Genomic_DNA"/>
</dbReference>
<name>A0AAU7WA28_9MICO</name>
<organism evidence="1">
    <name type="scientific">Agromyces sp. G08B096</name>
    <dbReference type="NCBI Taxonomy" id="3156399"/>
    <lineage>
        <taxon>Bacteria</taxon>
        <taxon>Bacillati</taxon>
        <taxon>Actinomycetota</taxon>
        <taxon>Actinomycetes</taxon>
        <taxon>Micrococcales</taxon>
        <taxon>Microbacteriaceae</taxon>
        <taxon>Agromyces</taxon>
    </lineage>
</organism>